<reference evidence="2" key="1">
    <citation type="journal article" date="2020" name="Stud. Mycol.">
        <title>101 Dothideomycetes genomes: a test case for predicting lifestyles and emergence of pathogens.</title>
        <authorList>
            <person name="Haridas S."/>
            <person name="Albert R."/>
            <person name="Binder M."/>
            <person name="Bloem J."/>
            <person name="Labutti K."/>
            <person name="Salamov A."/>
            <person name="Andreopoulos B."/>
            <person name="Baker S."/>
            <person name="Barry K."/>
            <person name="Bills G."/>
            <person name="Bluhm B."/>
            <person name="Cannon C."/>
            <person name="Castanera R."/>
            <person name="Culley D."/>
            <person name="Daum C."/>
            <person name="Ezra D."/>
            <person name="Gonzalez J."/>
            <person name="Henrissat B."/>
            <person name="Kuo A."/>
            <person name="Liang C."/>
            <person name="Lipzen A."/>
            <person name="Lutzoni F."/>
            <person name="Magnuson J."/>
            <person name="Mondo S."/>
            <person name="Nolan M."/>
            <person name="Ohm R."/>
            <person name="Pangilinan J."/>
            <person name="Park H.-J."/>
            <person name="Ramirez L."/>
            <person name="Alfaro M."/>
            <person name="Sun H."/>
            <person name="Tritt A."/>
            <person name="Yoshinaga Y."/>
            <person name="Zwiers L.-H."/>
            <person name="Turgeon B."/>
            <person name="Goodwin S."/>
            <person name="Spatafora J."/>
            <person name="Crous P."/>
            <person name="Grigoriev I."/>
        </authorList>
    </citation>
    <scope>NUCLEOTIDE SEQUENCE</scope>
    <source>
        <strain evidence="2">CBS 122367</strain>
    </source>
</reference>
<dbReference type="Pfam" id="PF06985">
    <property type="entry name" value="HET"/>
    <property type="match status" value="1"/>
</dbReference>
<organism evidence="2 3">
    <name type="scientific">Lentithecium fluviatile CBS 122367</name>
    <dbReference type="NCBI Taxonomy" id="1168545"/>
    <lineage>
        <taxon>Eukaryota</taxon>
        <taxon>Fungi</taxon>
        <taxon>Dikarya</taxon>
        <taxon>Ascomycota</taxon>
        <taxon>Pezizomycotina</taxon>
        <taxon>Dothideomycetes</taxon>
        <taxon>Pleosporomycetidae</taxon>
        <taxon>Pleosporales</taxon>
        <taxon>Massarineae</taxon>
        <taxon>Lentitheciaceae</taxon>
        <taxon>Lentithecium</taxon>
    </lineage>
</organism>
<gene>
    <name evidence="2" type="ORF">K458DRAFT_388273</name>
</gene>
<protein>
    <recommendedName>
        <fullName evidence="1">Heterokaryon incompatibility domain-containing protein</fullName>
    </recommendedName>
</protein>
<accession>A0A6G1J4F1</accession>
<dbReference type="EMBL" id="MU005579">
    <property type="protein sequence ID" value="KAF2685392.1"/>
    <property type="molecule type" value="Genomic_DNA"/>
</dbReference>
<dbReference type="Proteomes" id="UP000799291">
    <property type="component" value="Unassembled WGS sequence"/>
</dbReference>
<dbReference type="PANTHER" id="PTHR10622">
    <property type="entry name" value="HET DOMAIN-CONTAINING PROTEIN"/>
    <property type="match status" value="1"/>
</dbReference>
<proteinExistence type="predicted"/>
<dbReference type="InterPro" id="IPR010730">
    <property type="entry name" value="HET"/>
</dbReference>
<evidence type="ECO:0000313" key="3">
    <source>
        <dbReference type="Proteomes" id="UP000799291"/>
    </source>
</evidence>
<name>A0A6G1J4F1_9PLEO</name>
<feature type="domain" description="Heterokaryon incompatibility" evidence="1">
    <location>
        <begin position="25"/>
        <end position="103"/>
    </location>
</feature>
<evidence type="ECO:0000313" key="2">
    <source>
        <dbReference type="EMBL" id="KAF2685392.1"/>
    </source>
</evidence>
<dbReference type="OrthoDB" id="20872at2759"/>
<dbReference type="AlphaFoldDB" id="A0A6G1J4F1"/>
<keyword evidence="3" id="KW-1185">Reference proteome</keyword>
<evidence type="ECO:0000259" key="1">
    <source>
        <dbReference type="Pfam" id="PF06985"/>
    </source>
</evidence>
<dbReference type="PANTHER" id="PTHR10622:SF13">
    <property type="entry name" value="NACHT DOMAIN-CONTAINING PROTEIN"/>
    <property type="match status" value="1"/>
</dbReference>
<sequence length="103" mass="11678">MRLLRCSDTGELSLAQFHDKAIPPYAILSHTWGTDTGEVTFDDLTNDTGKDKPGYKKICFCAEQAAGYGLENFWINTCCINKENKAKLSHAINLIFRWYRNAT</sequence>